<gene>
    <name evidence="1" type="ORF">GCM10022392_32570</name>
</gene>
<reference evidence="2" key="1">
    <citation type="journal article" date="2019" name="Int. J. Syst. Evol. Microbiol.">
        <title>The Global Catalogue of Microorganisms (GCM) 10K type strain sequencing project: providing services to taxonomists for standard genome sequencing and annotation.</title>
        <authorList>
            <consortium name="The Broad Institute Genomics Platform"/>
            <consortium name="The Broad Institute Genome Sequencing Center for Infectious Disease"/>
            <person name="Wu L."/>
            <person name="Ma J."/>
        </authorList>
    </citation>
    <scope>NUCLEOTIDE SEQUENCE [LARGE SCALE GENOMIC DNA]</scope>
    <source>
        <strain evidence="2">JCM 17085</strain>
    </source>
</reference>
<protein>
    <submittedName>
        <fullName evidence="1">Uncharacterized protein</fullName>
    </submittedName>
</protein>
<accession>A0ABP7X4F8</accession>
<dbReference type="EMBL" id="BAABCV010000014">
    <property type="protein sequence ID" value="GAA4104478.1"/>
    <property type="molecule type" value="Genomic_DNA"/>
</dbReference>
<comment type="caution">
    <text evidence="1">The sequence shown here is derived from an EMBL/GenBank/DDBJ whole genome shotgun (WGS) entry which is preliminary data.</text>
</comment>
<sequence length="182" mass="21043">MEPSGPDIGKWETGWEKNPLDSKYFYIKRNILDSLGNEIGSINFEFDGYENTFSKPKHLVFGLSLKPINNNFINQFDLDSVDSRKIRDSLFKKRIGTGAMLPYNKFQLISADNIHITMDIKEFFLGYSKSQYRGFRLMGTGAFIPNTKIRIITGDPYFDKIIMQSFFLFKTKKIVNIGTHIN</sequence>
<proteinExistence type="predicted"/>
<keyword evidence="2" id="KW-1185">Reference proteome</keyword>
<name>A0ABP7X4F8_9SPHI</name>
<dbReference type="Proteomes" id="UP001500841">
    <property type="component" value="Unassembled WGS sequence"/>
</dbReference>
<organism evidence="1 2">
    <name type="scientific">Mucilaginibacter panaciglaebae</name>
    <dbReference type="NCBI Taxonomy" id="502331"/>
    <lineage>
        <taxon>Bacteria</taxon>
        <taxon>Pseudomonadati</taxon>
        <taxon>Bacteroidota</taxon>
        <taxon>Sphingobacteriia</taxon>
        <taxon>Sphingobacteriales</taxon>
        <taxon>Sphingobacteriaceae</taxon>
        <taxon>Mucilaginibacter</taxon>
    </lineage>
</organism>
<evidence type="ECO:0000313" key="2">
    <source>
        <dbReference type="Proteomes" id="UP001500841"/>
    </source>
</evidence>
<evidence type="ECO:0000313" key="1">
    <source>
        <dbReference type="EMBL" id="GAA4104478.1"/>
    </source>
</evidence>